<feature type="transmembrane region" description="Helical" evidence="1">
    <location>
        <begin position="115"/>
        <end position="133"/>
    </location>
</feature>
<reference evidence="2 3" key="1">
    <citation type="submission" date="2024-01" db="EMBL/GenBank/DDBJ databases">
        <authorList>
            <person name="Alioto T."/>
            <person name="Alioto T."/>
            <person name="Gomez Garrido J."/>
        </authorList>
    </citation>
    <scope>NUCLEOTIDE SEQUENCE [LARGE SCALE GENOMIC DNA]</scope>
</reference>
<dbReference type="EMBL" id="CAWUFR010000120">
    <property type="protein sequence ID" value="CAK6968485.1"/>
    <property type="molecule type" value="Genomic_DNA"/>
</dbReference>
<dbReference type="Proteomes" id="UP001314229">
    <property type="component" value="Unassembled WGS sequence"/>
</dbReference>
<dbReference type="AlphaFoldDB" id="A0AAV1PB35"/>
<accession>A0AAV1PB35</accession>
<comment type="caution">
    <text evidence="2">The sequence shown here is derived from an EMBL/GenBank/DDBJ whole genome shotgun (WGS) entry which is preliminary data.</text>
</comment>
<sequence length="259" mass="29630">MSFECSCRAGPGLHLNGGLYLFAPPFILTWVVNAIEVLSDRVIFYNCHYRVCSCILGWIINYVCLGVVWGATVLFDGDWYVCLMTHYNVSLAGIPCKRNLTYKEQLLKIQYKTDSLDIGFGLICGFILVWSIGEQSIRCCVKRCLHKRYRYHICPPPYYKVLYEDLLADSVSCHLKNELSKTAKAKANAICKNFLQDITEHEKRLNNPSHGPDDVNNKALVAWQNISDTDFYLMDEHMTQEDLVITFQNMLSEDVSTSL</sequence>
<keyword evidence="1" id="KW-1133">Transmembrane helix</keyword>
<name>A0AAV1PB35_SCOSC</name>
<evidence type="ECO:0000256" key="1">
    <source>
        <dbReference type="SAM" id="Phobius"/>
    </source>
</evidence>
<keyword evidence="1" id="KW-0812">Transmembrane</keyword>
<feature type="transmembrane region" description="Helical" evidence="1">
    <location>
        <begin position="51"/>
        <end position="71"/>
    </location>
</feature>
<gene>
    <name evidence="2" type="ORF">FSCOSCO3_A015362</name>
</gene>
<feature type="transmembrane region" description="Helical" evidence="1">
    <location>
        <begin position="19"/>
        <end position="39"/>
    </location>
</feature>
<organism evidence="2 3">
    <name type="scientific">Scomber scombrus</name>
    <name type="common">Atlantic mackerel</name>
    <name type="synonym">Scomber vernalis</name>
    <dbReference type="NCBI Taxonomy" id="13677"/>
    <lineage>
        <taxon>Eukaryota</taxon>
        <taxon>Metazoa</taxon>
        <taxon>Chordata</taxon>
        <taxon>Craniata</taxon>
        <taxon>Vertebrata</taxon>
        <taxon>Euteleostomi</taxon>
        <taxon>Actinopterygii</taxon>
        <taxon>Neopterygii</taxon>
        <taxon>Teleostei</taxon>
        <taxon>Neoteleostei</taxon>
        <taxon>Acanthomorphata</taxon>
        <taxon>Pelagiaria</taxon>
        <taxon>Scombriformes</taxon>
        <taxon>Scombridae</taxon>
        <taxon>Scomber</taxon>
    </lineage>
</organism>
<evidence type="ECO:0000313" key="2">
    <source>
        <dbReference type="EMBL" id="CAK6968485.1"/>
    </source>
</evidence>
<proteinExistence type="predicted"/>
<protein>
    <submittedName>
        <fullName evidence="2">Uncharacterized protein</fullName>
    </submittedName>
</protein>
<keyword evidence="3" id="KW-1185">Reference proteome</keyword>
<keyword evidence="1" id="KW-0472">Membrane</keyword>
<evidence type="ECO:0000313" key="3">
    <source>
        <dbReference type="Proteomes" id="UP001314229"/>
    </source>
</evidence>